<organism evidence="1 2">
    <name type="scientific">Cetraspora pellucida</name>
    <dbReference type="NCBI Taxonomy" id="1433469"/>
    <lineage>
        <taxon>Eukaryota</taxon>
        <taxon>Fungi</taxon>
        <taxon>Fungi incertae sedis</taxon>
        <taxon>Mucoromycota</taxon>
        <taxon>Glomeromycotina</taxon>
        <taxon>Glomeromycetes</taxon>
        <taxon>Diversisporales</taxon>
        <taxon>Gigasporaceae</taxon>
        <taxon>Cetraspora</taxon>
    </lineage>
</organism>
<evidence type="ECO:0000313" key="1">
    <source>
        <dbReference type="EMBL" id="CAG8786442.1"/>
    </source>
</evidence>
<dbReference type="Proteomes" id="UP000789759">
    <property type="component" value="Unassembled WGS sequence"/>
</dbReference>
<reference evidence="1" key="1">
    <citation type="submission" date="2021-06" db="EMBL/GenBank/DDBJ databases">
        <authorList>
            <person name="Kallberg Y."/>
            <person name="Tangrot J."/>
            <person name="Rosling A."/>
        </authorList>
    </citation>
    <scope>NUCLEOTIDE SEQUENCE</scope>
    <source>
        <strain evidence="1">FL966</strain>
    </source>
</reference>
<gene>
    <name evidence="1" type="ORF">CPELLU_LOCUS16714</name>
</gene>
<protein>
    <submittedName>
        <fullName evidence="1">19541_t:CDS:1</fullName>
    </submittedName>
</protein>
<accession>A0A9N9JL50</accession>
<proteinExistence type="predicted"/>
<name>A0A9N9JL50_9GLOM</name>
<sequence>MKDINKRVLPTGYHTLFLSIFNSCNYYYKLFDQDFDRTILICKAEDKDKLTKDNLEDDDNSENEEDDT</sequence>
<dbReference type="EMBL" id="CAJVQA010025561">
    <property type="protein sequence ID" value="CAG8786442.1"/>
    <property type="molecule type" value="Genomic_DNA"/>
</dbReference>
<dbReference type="AlphaFoldDB" id="A0A9N9JL50"/>
<keyword evidence="2" id="KW-1185">Reference proteome</keyword>
<comment type="caution">
    <text evidence="1">The sequence shown here is derived from an EMBL/GenBank/DDBJ whole genome shotgun (WGS) entry which is preliminary data.</text>
</comment>
<evidence type="ECO:0000313" key="2">
    <source>
        <dbReference type="Proteomes" id="UP000789759"/>
    </source>
</evidence>
<feature type="non-terminal residue" evidence="1">
    <location>
        <position position="68"/>
    </location>
</feature>